<accession>A0A9D9E9Z5</accession>
<comment type="caution">
    <text evidence="1">The sequence shown here is derived from an EMBL/GenBank/DDBJ whole genome shotgun (WGS) entry which is preliminary data.</text>
</comment>
<dbReference type="InterPro" id="IPR012547">
    <property type="entry name" value="PDDEXK_9"/>
</dbReference>
<dbReference type="Pfam" id="PF08011">
    <property type="entry name" value="PDDEXK_9"/>
    <property type="match status" value="1"/>
</dbReference>
<evidence type="ECO:0000313" key="2">
    <source>
        <dbReference type="Proteomes" id="UP000823633"/>
    </source>
</evidence>
<protein>
    <submittedName>
        <fullName evidence="1">AAA family ATPase</fullName>
    </submittedName>
</protein>
<dbReference type="AlphaFoldDB" id="A0A9D9E9Z5"/>
<dbReference type="Proteomes" id="UP000823633">
    <property type="component" value="Unassembled WGS sequence"/>
</dbReference>
<reference evidence="1" key="2">
    <citation type="journal article" date="2021" name="PeerJ">
        <title>Extensive microbial diversity within the chicken gut microbiome revealed by metagenomics and culture.</title>
        <authorList>
            <person name="Gilroy R."/>
            <person name="Ravi A."/>
            <person name="Getino M."/>
            <person name="Pursley I."/>
            <person name="Horton D.L."/>
            <person name="Alikhan N.F."/>
            <person name="Baker D."/>
            <person name="Gharbi K."/>
            <person name="Hall N."/>
            <person name="Watson M."/>
            <person name="Adriaenssens E.M."/>
            <person name="Foster-Nyarko E."/>
            <person name="Jarju S."/>
            <person name="Secka A."/>
            <person name="Antonio M."/>
            <person name="Oren A."/>
            <person name="Chaudhuri R.R."/>
            <person name="La Ragione R."/>
            <person name="Hildebrand F."/>
            <person name="Pallen M.J."/>
        </authorList>
    </citation>
    <scope>NUCLEOTIDE SEQUENCE</scope>
    <source>
        <strain evidence="1">11167</strain>
    </source>
</reference>
<organism evidence="1 2">
    <name type="scientific">Candidatus Aphodenecus pullistercoris</name>
    <dbReference type="NCBI Taxonomy" id="2840669"/>
    <lineage>
        <taxon>Bacteria</taxon>
        <taxon>Pseudomonadati</taxon>
        <taxon>Spirochaetota</taxon>
        <taxon>Spirochaetia</taxon>
        <taxon>Spirochaetales</taxon>
        <taxon>Candidatus Aphodenecus</taxon>
    </lineage>
</organism>
<gene>
    <name evidence="1" type="ORF">IAC42_02950</name>
</gene>
<dbReference type="PANTHER" id="PTHR34825">
    <property type="entry name" value="CONSERVED PROTEIN, WITH A WEAK D-GALACTARATE DEHYDRATASE/ALTRONATE HYDROLASE DOMAIN"/>
    <property type="match status" value="1"/>
</dbReference>
<sequence length="352" mass="40120">RAMLLSVLKDCPYTHKGILTGCLRVSKESLFTGLNNLAVYSVTSGKYSSLFGFTEEEVARLLKDTGLEDKASVVRQWYDGYSIGGVSLYSPWDVVSYVDILLADRDAEPENYWANSSGSEVVRRLIDMTDARVGKEYSTLINGEAIRKHVVETLTYGNLYSSAENIWSLLFMTGYLTLAGKWKPNGETELRLPNEEVRSLFARCVDEWFRDRVRTSDRKELFEALWTCDADALSRIISQYLFRTISYYDYKEDYYHAFLAGLLSDDDYLVESNRESGTGRADIIVQDEDRCRAAVIEVKRAHSRDELEKLAIQALEQLKDREYGSDLEGYDKVVGYGVAFYHKEALVKVLEG</sequence>
<evidence type="ECO:0000313" key="1">
    <source>
        <dbReference type="EMBL" id="MBO8442706.1"/>
    </source>
</evidence>
<name>A0A9D9E9Z5_9SPIR</name>
<dbReference type="EMBL" id="JADIMU010000018">
    <property type="protein sequence ID" value="MBO8442706.1"/>
    <property type="molecule type" value="Genomic_DNA"/>
</dbReference>
<reference evidence="1" key="1">
    <citation type="submission" date="2020-10" db="EMBL/GenBank/DDBJ databases">
        <authorList>
            <person name="Gilroy R."/>
        </authorList>
    </citation>
    <scope>NUCLEOTIDE SEQUENCE</scope>
    <source>
        <strain evidence="1">11167</strain>
    </source>
</reference>
<feature type="non-terminal residue" evidence="1">
    <location>
        <position position="1"/>
    </location>
</feature>
<dbReference type="PANTHER" id="PTHR34825:SF1">
    <property type="entry name" value="AAA-ATPASE-LIKE DOMAIN-CONTAINING PROTEIN"/>
    <property type="match status" value="1"/>
</dbReference>
<proteinExistence type="predicted"/>